<dbReference type="EMBL" id="VOEJ01000004">
    <property type="protein sequence ID" value="TWR29199.1"/>
    <property type="molecule type" value="Genomic_DNA"/>
</dbReference>
<dbReference type="AlphaFoldDB" id="A0A563UD50"/>
<gene>
    <name evidence="1" type="ORF">FPZ43_09500</name>
</gene>
<reference evidence="1 2" key="1">
    <citation type="submission" date="2019-07" db="EMBL/GenBank/DDBJ databases">
        <authorList>
            <person name="Kim J."/>
        </authorList>
    </citation>
    <scope>NUCLEOTIDE SEQUENCE [LARGE SCALE GENOMIC DNA]</scope>
    <source>
        <strain evidence="2">dk17</strain>
    </source>
</reference>
<dbReference type="Gene3D" id="3.20.20.410">
    <property type="entry name" value="Protein of unknown function UPF0759"/>
    <property type="match status" value="1"/>
</dbReference>
<dbReference type="Proteomes" id="UP000320042">
    <property type="component" value="Unassembled WGS sequence"/>
</dbReference>
<evidence type="ECO:0000313" key="1">
    <source>
        <dbReference type="EMBL" id="TWR29199.1"/>
    </source>
</evidence>
<dbReference type="PANTHER" id="PTHR30348">
    <property type="entry name" value="UNCHARACTERIZED PROTEIN YECE"/>
    <property type="match status" value="1"/>
</dbReference>
<dbReference type="InterPro" id="IPR036520">
    <property type="entry name" value="UPF0759_sf"/>
</dbReference>
<comment type="caution">
    <text evidence="1">The sequence shown here is derived from an EMBL/GenBank/DDBJ whole genome shotgun (WGS) entry which is preliminary data.</text>
</comment>
<sequence length="252" mass="28328">MVQVGKYYAGTSGLVLPVPNKSYYPQAFQDKSRLTYYGSLFNSLEVNSSFYKMPNAKTLVKWDGEVPANFKFTYKLLKDVTHNKQLLFNADDVGRFMAVINQSSKRGSLLIQLPPSTAVSTIGQLDALLAAVQVHNTQGNWDVAVEFRNNSWYLKETYELLNNYGATMVLHDMPASLSPIVSFDAGFIYLRFHGPTGNYRGGYEDDFLYEYAGYITDWLADGKTVYTYFNNTAGDAVHNLITLNKYVTDLSG</sequence>
<dbReference type="PANTHER" id="PTHR30348:SF4">
    <property type="entry name" value="DUF72 DOMAIN-CONTAINING PROTEIN"/>
    <property type="match status" value="1"/>
</dbReference>
<keyword evidence="2" id="KW-1185">Reference proteome</keyword>
<evidence type="ECO:0000313" key="2">
    <source>
        <dbReference type="Proteomes" id="UP000320042"/>
    </source>
</evidence>
<proteinExistence type="predicted"/>
<protein>
    <submittedName>
        <fullName evidence="1">DUF72 domain-containing protein</fullName>
    </submittedName>
</protein>
<dbReference type="Pfam" id="PF01904">
    <property type="entry name" value="DUF72"/>
    <property type="match status" value="1"/>
</dbReference>
<name>A0A563UD50_9SPHI</name>
<accession>A0A563UD50</accession>
<dbReference type="InterPro" id="IPR002763">
    <property type="entry name" value="DUF72"/>
</dbReference>
<organism evidence="1 2">
    <name type="scientific">Mucilaginibacter pallidiroseus</name>
    <dbReference type="NCBI Taxonomy" id="2599295"/>
    <lineage>
        <taxon>Bacteria</taxon>
        <taxon>Pseudomonadati</taxon>
        <taxon>Bacteroidota</taxon>
        <taxon>Sphingobacteriia</taxon>
        <taxon>Sphingobacteriales</taxon>
        <taxon>Sphingobacteriaceae</taxon>
        <taxon>Mucilaginibacter</taxon>
    </lineage>
</organism>
<dbReference type="SUPFAM" id="SSF117396">
    <property type="entry name" value="TM1631-like"/>
    <property type="match status" value="1"/>
</dbReference>
<dbReference type="RefSeq" id="WP_146381686.1">
    <property type="nucleotide sequence ID" value="NZ_VOEJ01000004.1"/>
</dbReference>
<dbReference type="OrthoDB" id="9780310at2"/>